<organism evidence="2">
    <name type="scientific">hydrothermal vent metagenome</name>
    <dbReference type="NCBI Taxonomy" id="652676"/>
    <lineage>
        <taxon>unclassified sequences</taxon>
        <taxon>metagenomes</taxon>
        <taxon>ecological metagenomes</taxon>
    </lineage>
</organism>
<protein>
    <submittedName>
        <fullName evidence="2">Uncharacterized protein</fullName>
    </submittedName>
</protein>
<gene>
    <name evidence="2" type="ORF">MNBD_NITROSPIRAE01-317</name>
</gene>
<feature type="region of interest" description="Disordered" evidence="1">
    <location>
        <begin position="115"/>
        <end position="134"/>
    </location>
</feature>
<evidence type="ECO:0000256" key="1">
    <source>
        <dbReference type="SAM" id="MobiDB-lite"/>
    </source>
</evidence>
<name>A0A3B1D8X2_9ZZZZ</name>
<evidence type="ECO:0000313" key="2">
    <source>
        <dbReference type="EMBL" id="VAX32418.1"/>
    </source>
</evidence>
<proteinExistence type="predicted"/>
<accession>A0A3B1D8X2</accession>
<reference evidence="2" key="1">
    <citation type="submission" date="2018-06" db="EMBL/GenBank/DDBJ databases">
        <authorList>
            <person name="Zhirakovskaya E."/>
        </authorList>
    </citation>
    <scope>NUCLEOTIDE SEQUENCE</scope>
</reference>
<dbReference type="EMBL" id="UOGF01000088">
    <property type="protein sequence ID" value="VAX32418.1"/>
    <property type="molecule type" value="Genomic_DNA"/>
</dbReference>
<sequence length="134" mass="15796">MKFSFKTLTNKGLALFERLTARTSWKEDLSRGLRTLFTGGVFLADRSFSEIEIVRLRRQREQIEEKLVLAYHMLGKKSMDHWKHRQNLEEKEKNKIFQQIDDLLHEQEKFKEQIAAAKNTPPPDFSNPSETSSE</sequence>
<dbReference type="AlphaFoldDB" id="A0A3B1D8X2"/>